<organism evidence="1 2">
    <name type="scientific">Rhizobium altiplani</name>
    <dbReference type="NCBI Taxonomy" id="1864509"/>
    <lineage>
        <taxon>Bacteria</taxon>
        <taxon>Pseudomonadati</taxon>
        <taxon>Pseudomonadota</taxon>
        <taxon>Alphaproteobacteria</taxon>
        <taxon>Hyphomicrobiales</taxon>
        <taxon>Rhizobiaceae</taxon>
        <taxon>Rhizobium/Agrobacterium group</taxon>
        <taxon>Rhizobium</taxon>
    </lineage>
</organism>
<evidence type="ECO:0000313" key="2">
    <source>
        <dbReference type="Proteomes" id="UP000068164"/>
    </source>
</evidence>
<dbReference type="AlphaFoldDB" id="A0A109JS99"/>
<dbReference type="EMBL" id="LNCD01000062">
    <property type="protein sequence ID" value="KWV54151.1"/>
    <property type="molecule type" value="Genomic_DNA"/>
</dbReference>
<keyword evidence="2" id="KW-1185">Reference proteome</keyword>
<sequence length="108" mass="11720">MSEGLERLKADKVGHSQSKALALLSLESFAASPMNDKAWEKGPGGRDQTARSILHQFFLYDVSRESVLCLQRDLSSLSSAVGLHLVDFEAIAPEAVCASRRATDDSAR</sequence>
<evidence type="ECO:0000313" key="1">
    <source>
        <dbReference type="EMBL" id="KWV54151.1"/>
    </source>
</evidence>
<protein>
    <submittedName>
        <fullName evidence="1">Uncharacterized protein</fullName>
    </submittedName>
</protein>
<dbReference type="Proteomes" id="UP000068164">
    <property type="component" value="Unassembled WGS sequence"/>
</dbReference>
<accession>A0A109JS99</accession>
<gene>
    <name evidence="1" type="ORF">AS026_02460</name>
</gene>
<proteinExistence type="predicted"/>
<comment type="caution">
    <text evidence="1">The sequence shown here is derived from an EMBL/GenBank/DDBJ whole genome shotgun (WGS) entry which is preliminary data.</text>
</comment>
<reference evidence="1 2" key="1">
    <citation type="submission" date="2015-11" db="EMBL/GenBank/DDBJ databases">
        <title>Draft Genome Sequence of the Strain BR 10423 (Rhizobium sp.) isolated from nodules of Mimosa pudica.</title>
        <authorList>
            <person name="Barauna A.C."/>
            <person name="Zilli J.E."/>
            <person name="Simoes-Araujo J.L."/>
            <person name="Reis V.M."/>
            <person name="James E.K."/>
            <person name="Reis F.B.Jr."/>
            <person name="Rouws L.F."/>
            <person name="Passos S.R."/>
            <person name="Gois S.R."/>
        </authorList>
    </citation>
    <scope>NUCLEOTIDE SEQUENCE [LARGE SCALE GENOMIC DNA]</scope>
    <source>
        <strain evidence="1 2">BR10423</strain>
    </source>
</reference>
<name>A0A109JS99_9HYPH</name>